<dbReference type="PANTHER" id="PTHR45527:SF14">
    <property type="entry name" value="PLIPASTATIN SYNTHASE SUBUNIT B"/>
    <property type="match status" value="1"/>
</dbReference>
<dbReference type="AlphaFoldDB" id="A0AAW5TCB4"/>
<feature type="domain" description="AMP-dependent synthetase/ligase" evidence="1">
    <location>
        <begin position="701"/>
        <end position="766"/>
    </location>
</feature>
<dbReference type="InterPro" id="IPR020845">
    <property type="entry name" value="AMP-binding_CS"/>
</dbReference>
<evidence type="ECO:0000313" key="3">
    <source>
        <dbReference type="EMBL" id="MCV7392077.1"/>
    </source>
</evidence>
<dbReference type="GO" id="GO:0031177">
    <property type="term" value="F:phosphopantetheine binding"/>
    <property type="evidence" value="ECO:0007669"/>
    <property type="project" value="TreeGrafter"/>
</dbReference>
<dbReference type="Pfam" id="PF00668">
    <property type="entry name" value="Condensation"/>
    <property type="match status" value="1"/>
</dbReference>
<dbReference type="Gene3D" id="3.40.50.980">
    <property type="match status" value="5"/>
</dbReference>
<dbReference type="InterPro" id="IPR023213">
    <property type="entry name" value="CAT-like_dom_sf"/>
</dbReference>
<sequence length="783" mass="83114">MQHGQPALPVTRAQLDIWLAQNGGSSGSEWQLGLFVKISGAIDRDALEWAICRVIREAEPVRATFFEADGQFFQRAVDYPNVELAFHDLTGAADPEQEARDMAAEIQRTPLPLTGPLFTCALFKTRADEHFLLACCHHIVVDGTGIALLGARLASVYSAVVTGAPIPPVIFGSLSDLVGCESDYEASGEYLDDQAYWDAHLPPESGLQYGSGETGDSAEVHWPPTPVQLDTDLLRRVDGLADSKNVPRSSVITAACALLVRGWCADGSDVVLDFPVSRRVRPESRTLPGMVAGVVPLVVKASPESSISDFICHVDTRIKEAVEHQRFPVRALERKVNPRAAGQMANRVSVNFLPSTFTLDFGGAQASASLTNAGIVGGFGLIFSNSGDQLLLSTMGTGRPFSSFPVPDLAARLERVLTAMVVDPDGLLSSVDVLDSADCVRLDEVGRRGVLGRRVVESSVPELFAAQVERAPGSEAVSFEGRTLSYRELDEASNRLARLLIDRGAGPGACVGLLAGRSADAVVAILGVLKSGAAYLPIDPAVPDARVEFMLTDARPVVVLTTGGLVERLGGCGVPVVARVEFMLTDARPVVVLTTGGLVERLGGCGVPVVEVDDPRIDAQPASALPVPAPDDIAHVIYTSGTTGVPKGVAVTHQNVTRLFDGLDVGIEMGPQQVWAQCSSLAFDYSVWEIWGFDGLDVGIEMGPQQVWAQCSSLAFDYSVWEIWGALLHGGRLVVVPESVTRSPQDLQALVVAEGVTVLSQTPSAVGVLDPAVLGWIVGRRGG</sequence>
<feature type="domain" description="Condensation" evidence="2">
    <location>
        <begin position="8"/>
        <end position="340"/>
    </location>
</feature>
<dbReference type="SUPFAM" id="SSF52777">
    <property type="entry name" value="CoA-dependent acyltransferases"/>
    <property type="match status" value="2"/>
</dbReference>
<dbReference type="GO" id="GO:0003824">
    <property type="term" value="F:catalytic activity"/>
    <property type="evidence" value="ECO:0007669"/>
    <property type="project" value="InterPro"/>
</dbReference>
<dbReference type="Gene3D" id="3.30.559.10">
    <property type="entry name" value="Chloramphenicol acetyltransferase-like domain"/>
    <property type="match status" value="1"/>
</dbReference>
<organism evidence="3 4">
    <name type="scientific">Mycolicibacterium porcinum</name>
    <dbReference type="NCBI Taxonomy" id="39693"/>
    <lineage>
        <taxon>Bacteria</taxon>
        <taxon>Bacillati</taxon>
        <taxon>Actinomycetota</taxon>
        <taxon>Actinomycetes</taxon>
        <taxon>Mycobacteriales</taxon>
        <taxon>Mycobacteriaceae</taxon>
        <taxon>Mycolicibacterium</taxon>
    </lineage>
</organism>
<dbReference type="SUPFAM" id="SSF56801">
    <property type="entry name" value="Acetyl-CoA synthetase-like"/>
    <property type="match status" value="2"/>
</dbReference>
<dbReference type="PANTHER" id="PTHR45527">
    <property type="entry name" value="NONRIBOSOMAL PEPTIDE SYNTHETASE"/>
    <property type="match status" value="1"/>
</dbReference>
<evidence type="ECO:0000259" key="2">
    <source>
        <dbReference type="Pfam" id="PF00668"/>
    </source>
</evidence>
<dbReference type="Gene3D" id="3.30.559.30">
    <property type="entry name" value="Nonribosomal peptide synthetase, condensation domain"/>
    <property type="match status" value="1"/>
</dbReference>
<gene>
    <name evidence="3" type="ORF">H5P34_28860</name>
</gene>
<feature type="domain" description="AMP-dependent synthetase/ligase" evidence="1">
    <location>
        <begin position="464"/>
        <end position="692"/>
    </location>
</feature>
<dbReference type="GO" id="GO:0044550">
    <property type="term" value="P:secondary metabolite biosynthetic process"/>
    <property type="evidence" value="ECO:0007669"/>
    <property type="project" value="TreeGrafter"/>
</dbReference>
<dbReference type="InterPro" id="IPR000873">
    <property type="entry name" value="AMP-dep_synth/lig_dom"/>
</dbReference>
<reference evidence="3" key="2">
    <citation type="journal article" date="2022" name="BMC Genomics">
        <title>Comparative genome analysis of mycobacteria focusing on tRNA and non-coding RNA.</title>
        <authorList>
            <person name="Behra P.R.K."/>
            <person name="Pettersson B.M.F."/>
            <person name="Ramesh M."/>
            <person name="Das S."/>
            <person name="Dasgupta S."/>
            <person name="Kirsebom L.A."/>
        </authorList>
    </citation>
    <scope>NUCLEOTIDE SEQUENCE</scope>
    <source>
        <strain evidence="3">DSM 44242</strain>
    </source>
</reference>
<proteinExistence type="predicted"/>
<dbReference type="EMBL" id="JACKVC010000024">
    <property type="protein sequence ID" value="MCV7392077.1"/>
    <property type="molecule type" value="Genomic_DNA"/>
</dbReference>
<evidence type="ECO:0000259" key="1">
    <source>
        <dbReference type="Pfam" id="PF00501"/>
    </source>
</evidence>
<dbReference type="InterPro" id="IPR001242">
    <property type="entry name" value="Condensation_dom"/>
</dbReference>
<dbReference type="Pfam" id="PF00501">
    <property type="entry name" value="AMP-binding"/>
    <property type="match status" value="2"/>
</dbReference>
<dbReference type="PROSITE" id="PS00455">
    <property type="entry name" value="AMP_BINDING"/>
    <property type="match status" value="1"/>
</dbReference>
<accession>A0AAW5TCB4</accession>
<protein>
    <submittedName>
        <fullName evidence="3">AMP-binding protein</fullName>
    </submittedName>
</protein>
<comment type="caution">
    <text evidence="3">The sequence shown here is derived from an EMBL/GenBank/DDBJ whole genome shotgun (WGS) entry which is preliminary data.</text>
</comment>
<dbReference type="GO" id="GO:0005829">
    <property type="term" value="C:cytosol"/>
    <property type="evidence" value="ECO:0007669"/>
    <property type="project" value="TreeGrafter"/>
</dbReference>
<evidence type="ECO:0000313" key="4">
    <source>
        <dbReference type="Proteomes" id="UP001141659"/>
    </source>
</evidence>
<name>A0AAW5TCB4_9MYCO</name>
<dbReference type="Proteomes" id="UP001141659">
    <property type="component" value="Unassembled WGS sequence"/>
</dbReference>
<dbReference type="GO" id="GO:0043041">
    <property type="term" value="P:amino acid activation for nonribosomal peptide biosynthetic process"/>
    <property type="evidence" value="ECO:0007669"/>
    <property type="project" value="TreeGrafter"/>
</dbReference>
<dbReference type="GO" id="GO:0008610">
    <property type="term" value="P:lipid biosynthetic process"/>
    <property type="evidence" value="ECO:0007669"/>
    <property type="project" value="UniProtKB-ARBA"/>
</dbReference>
<reference evidence="3" key="1">
    <citation type="submission" date="2020-07" db="EMBL/GenBank/DDBJ databases">
        <authorList>
            <person name="Pettersson B.M.F."/>
            <person name="Behra P.R.K."/>
            <person name="Ramesh M."/>
            <person name="Das S."/>
            <person name="Dasgupta S."/>
            <person name="Kirsebom L.A."/>
        </authorList>
    </citation>
    <scope>NUCLEOTIDE SEQUENCE</scope>
    <source>
        <strain evidence="3">DSM 44242</strain>
    </source>
</reference>